<accession>A0A2K3DZ36</accession>
<keyword evidence="3" id="KW-1185">Reference proteome</keyword>
<dbReference type="ExpressionAtlas" id="A0A2K3DZ36">
    <property type="expression patterns" value="baseline"/>
</dbReference>
<feature type="region of interest" description="Disordered" evidence="1">
    <location>
        <begin position="17"/>
        <end position="69"/>
    </location>
</feature>
<dbReference type="AlphaFoldDB" id="A0A2K3DZ36"/>
<gene>
    <name evidence="2" type="ORF">CHLRE_03g204850v5</name>
</gene>
<protein>
    <submittedName>
        <fullName evidence="2">Uncharacterized protein</fullName>
    </submittedName>
</protein>
<dbReference type="Gramene" id="PNW85800">
    <property type="protein sequence ID" value="PNW85800"/>
    <property type="gene ID" value="CHLRE_03g204850v5"/>
</dbReference>
<reference evidence="2 3" key="1">
    <citation type="journal article" date="2007" name="Science">
        <title>The Chlamydomonas genome reveals the evolution of key animal and plant functions.</title>
        <authorList>
            <person name="Merchant S.S."/>
            <person name="Prochnik S.E."/>
            <person name="Vallon O."/>
            <person name="Harris E.H."/>
            <person name="Karpowicz S.J."/>
            <person name="Witman G.B."/>
            <person name="Terry A."/>
            <person name="Salamov A."/>
            <person name="Fritz-Laylin L.K."/>
            <person name="Marechal-Drouard L."/>
            <person name="Marshall W.F."/>
            <person name="Qu L.H."/>
            <person name="Nelson D.R."/>
            <person name="Sanderfoot A.A."/>
            <person name="Spalding M.H."/>
            <person name="Kapitonov V.V."/>
            <person name="Ren Q."/>
            <person name="Ferris P."/>
            <person name="Lindquist E."/>
            <person name="Shapiro H."/>
            <person name="Lucas S.M."/>
            <person name="Grimwood J."/>
            <person name="Schmutz J."/>
            <person name="Cardol P."/>
            <person name="Cerutti H."/>
            <person name="Chanfreau G."/>
            <person name="Chen C.L."/>
            <person name="Cognat V."/>
            <person name="Croft M.T."/>
            <person name="Dent R."/>
            <person name="Dutcher S."/>
            <person name="Fernandez E."/>
            <person name="Fukuzawa H."/>
            <person name="Gonzalez-Ballester D."/>
            <person name="Gonzalez-Halphen D."/>
            <person name="Hallmann A."/>
            <person name="Hanikenne M."/>
            <person name="Hippler M."/>
            <person name="Inwood W."/>
            <person name="Jabbari K."/>
            <person name="Kalanon M."/>
            <person name="Kuras R."/>
            <person name="Lefebvre P.A."/>
            <person name="Lemaire S.D."/>
            <person name="Lobanov A.V."/>
            <person name="Lohr M."/>
            <person name="Manuell A."/>
            <person name="Meier I."/>
            <person name="Mets L."/>
            <person name="Mittag M."/>
            <person name="Mittelmeier T."/>
            <person name="Moroney J.V."/>
            <person name="Moseley J."/>
            <person name="Napoli C."/>
            <person name="Nedelcu A.M."/>
            <person name="Niyogi K."/>
            <person name="Novoselov S.V."/>
            <person name="Paulsen I.T."/>
            <person name="Pazour G."/>
            <person name="Purton S."/>
            <person name="Ral J.P."/>
            <person name="Riano-Pachon D.M."/>
            <person name="Riekhof W."/>
            <person name="Rymarquis L."/>
            <person name="Schroda M."/>
            <person name="Stern D."/>
            <person name="Umen J."/>
            <person name="Willows R."/>
            <person name="Wilson N."/>
            <person name="Zimmer S.L."/>
            <person name="Allmer J."/>
            <person name="Balk J."/>
            <person name="Bisova K."/>
            <person name="Chen C.J."/>
            <person name="Elias M."/>
            <person name="Gendler K."/>
            <person name="Hauser C."/>
            <person name="Lamb M.R."/>
            <person name="Ledford H."/>
            <person name="Long J.C."/>
            <person name="Minagawa J."/>
            <person name="Page M.D."/>
            <person name="Pan J."/>
            <person name="Pootakham W."/>
            <person name="Roje S."/>
            <person name="Rose A."/>
            <person name="Stahlberg E."/>
            <person name="Terauchi A.M."/>
            <person name="Yang P."/>
            <person name="Ball S."/>
            <person name="Bowler C."/>
            <person name="Dieckmann C.L."/>
            <person name="Gladyshev V.N."/>
            <person name="Green P."/>
            <person name="Jorgensen R."/>
            <person name="Mayfield S."/>
            <person name="Mueller-Roeber B."/>
            <person name="Rajamani S."/>
            <person name="Sayre R.T."/>
            <person name="Brokstein P."/>
            <person name="Dubchak I."/>
            <person name="Goodstein D."/>
            <person name="Hornick L."/>
            <person name="Huang Y.W."/>
            <person name="Jhaveri J."/>
            <person name="Luo Y."/>
            <person name="Martinez D."/>
            <person name="Ngau W.C."/>
            <person name="Otillar B."/>
            <person name="Poliakov A."/>
            <person name="Porter A."/>
            <person name="Szajkowski L."/>
            <person name="Werner G."/>
            <person name="Zhou K."/>
            <person name="Grigoriev I.V."/>
            <person name="Rokhsar D.S."/>
            <person name="Grossman A.R."/>
        </authorList>
    </citation>
    <scope>NUCLEOTIDE SEQUENCE [LARGE SCALE GENOMIC DNA]</scope>
    <source>
        <strain evidence="3">CC-503</strain>
    </source>
</reference>
<dbReference type="GeneID" id="5718861"/>
<dbReference type="PaxDb" id="3055-EDP03216"/>
<evidence type="ECO:0000256" key="1">
    <source>
        <dbReference type="SAM" id="MobiDB-lite"/>
    </source>
</evidence>
<dbReference type="InParanoid" id="A0A2K3DZ36"/>
<proteinExistence type="predicted"/>
<evidence type="ECO:0000313" key="3">
    <source>
        <dbReference type="Proteomes" id="UP000006906"/>
    </source>
</evidence>
<dbReference type="RefSeq" id="XP_001693190.2">
    <property type="nucleotide sequence ID" value="XM_001693138.3"/>
</dbReference>
<feature type="compositionally biased region" description="Low complexity" evidence="1">
    <location>
        <begin position="17"/>
        <end position="45"/>
    </location>
</feature>
<dbReference type="KEGG" id="cre:CHLRE_03g204850v5"/>
<dbReference type="Proteomes" id="UP000006906">
    <property type="component" value="Chromosome 3"/>
</dbReference>
<sequence length="135" mass="14431">MESLFTFSSQDSIWTPSMLSRSSSFTSSPVWTWSPGSSSSETRSPVNGVSSTVKALSAETPRDDSPLLLDSASWRPSPWCSWAEDVAWAEAAAKVARLNQSAQAEVAEKAAASAAEDDVDMGEFELMSCVECLGL</sequence>
<organism evidence="2 3">
    <name type="scientific">Chlamydomonas reinhardtii</name>
    <name type="common">Chlamydomonas smithii</name>
    <dbReference type="NCBI Taxonomy" id="3055"/>
    <lineage>
        <taxon>Eukaryota</taxon>
        <taxon>Viridiplantae</taxon>
        <taxon>Chlorophyta</taxon>
        <taxon>core chlorophytes</taxon>
        <taxon>Chlorophyceae</taxon>
        <taxon>CS clade</taxon>
        <taxon>Chlamydomonadales</taxon>
        <taxon>Chlamydomonadaceae</taxon>
        <taxon>Chlamydomonas</taxon>
    </lineage>
</organism>
<evidence type="ECO:0000313" key="2">
    <source>
        <dbReference type="EMBL" id="PNW85800.1"/>
    </source>
</evidence>
<name>A0A2K3DZ36_CHLRE</name>
<dbReference type="EMBL" id="CM008964">
    <property type="protein sequence ID" value="PNW85800.1"/>
    <property type="molecule type" value="Genomic_DNA"/>
</dbReference>